<gene>
    <name evidence="3" type="ORF">CANTADRAFT_21703</name>
</gene>
<dbReference type="GO" id="GO:0006629">
    <property type="term" value="P:lipid metabolic process"/>
    <property type="evidence" value="ECO:0007669"/>
    <property type="project" value="InterPro"/>
</dbReference>
<organism evidence="3 4">
    <name type="scientific">Suhomyces tanzawaensis NRRL Y-17324</name>
    <dbReference type="NCBI Taxonomy" id="984487"/>
    <lineage>
        <taxon>Eukaryota</taxon>
        <taxon>Fungi</taxon>
        <taxon>Dikarya</taxon>
        <taxon>Ascomycota</taxon>
        <taxon>Saccharomycotina</taxon>
        <taxon>Pichiomycetes</taxon>
        <taxon>Debaryomycetaceae</taxon>
        <taxon>Suhomyces</taxon>
    </lineage>
</organism>
<dbReference type="OrthoDB" id="1461976at2759"/>
<dbReference type="Proteomes" id="UP000094285">
    <property type="component" value="Unassembled WGS sequence"/>
</dbReference>
<dbReference type="EMBL" id="KV453912">
    <property type="protein sequence ID" value="ODV78915.1"/>
    <property type="molecule type" value="Genomic_DNA"/>
</dbReference>
<feature type="transmembrane region" description="Helical" evidence="1">
    <location>
        <begin position="294"/>
        <end position="311"/>
    </location>
</feature>
<keyword evidence="1" id="KW-0812">Transmembrane</keyword>
<feature type="transmembrane region" description="Helical" evidence="1">
    <location>
        <begin position="261"/>
        <end position="282"/>
    </location>
</feature>
<proteinExistence type="predicted"/>
<sequence length="427" mass="48946">MSQVASSGFASASSAGAQSSSSIEKRGNVASFKQSDGLTSGLTAKDAYGNTFKVPDFTIKDILSAIPAHCYERRVFESLYYVARDIFWMVVFGYLANNYIHQLPNKAVRFAAWSAYVYVQGLLGTGLWVLAHECGHQAFSDYRWVNDSVGWVLHSYWLVPYFSWKFSHSKHHKATGHLTRDMVFVPKTKERFLESKGAHDLEELVGDAPLYTLVSLIFQQTLGWISYLLTNVSSGQHFPGASTIKTNHFNPSSLIFDKKDYWFVVMSDIGIIAQFAVLYSWYKNYGGFNLLVNWFLPYVFVNHWLVFITYLQHSDPQLAHYEGHEWNFARGAACTIDREFGFVGKYIFHDIIETHVLHHYVSRIPFYNAREASEAIKKVMGEHYMHTDENMWVSLWKSGRWCQFVDGDNGVKMYRNLNGLGVNPKKQ</sequence>
<keyword evidence="1" id="KW-0472">Membrane</keyword>
<accession>A0A1E4SHG0</accession>
<dbReference type="CDD" id="cd03507">
    <property type="entry name" value="Delta12-FADS-like"/>
    <property type="match status" value="1"/>
</dbReference>
<evidence type="ECO:0000259" key="2">
    <source>
        <dbReference type="Pfam" id="PF00487"/>
    </source>
</evidence>
<dbReference type="AlphaFoldDB" id="A0A1E4SHG0"/>
<dbReference type="PANTHER" id="PTHR32100">
    <property type="entry name" value="OMEGA-6 FATTY ACID DESATURASE, CHLOROPLASTIC"/>
    <property type="match status" value="1"/>
</dbReference>
<reference evidence="4" key="1">
    <citation type="submission" date="2016-05" db="EMBL/GenBank/DDBJ databases">
        <title>Comparative genomics of biotechnologically important yeasts.</title>
        <authorList>
            <consortium name="DOE Joint Genome Institute"/>
            <person name="Riley R."/>
            <person name="Haridas S."/>
            <person name="Wolfe K.H."/>
            <person name="Lopes M.R."/>
            <person name="Hittinger C.T."/>
            <person name="Goker M."/>
            <person name="Salamov A."/>
            <person name="Wisecaver J."/>
            <person name="Long T.M."/>
            <person name="Aerts A.L."/>
            <person name="Barry K."/>
            <person name="Choi C."/>
            <person name="Clum A."/>
            <person name="Coughlan A.Y."/>
            <person name="Deshpande S."/>
            <person name="Douglass A.P."/>
            <person name="Hanson S.J."/>
            <person name="Klenk H.-P."/>
            <person name="Labutti K."/>
            <person name="Lapidus A."/>
            <person name="Lindquist E."/>
            <person name="Lipzen A."/>
            <person name="Meier-Kolthoff J.P."/>
            <person name="Ohm R.A."/>
            <person name="Otillar R.P."/>
            <person name="Pangilinan J."/>
            <person name="Peng Y."/>
            <person name="Rokas A."/>
            <person name="Rosa C.A."/>
            <person name="Scheuner C."/>
            <person name="Sibirny A.A."/>
            <person name="Slot J.C."/>
            <person name="Stielow J.B."/>
            <person name="Sun H."/>
            <person name="Kurtzman C.P."/>
            <person name="Blackwell M."/>
            <person name="Grigoriev I.V."/>
            <person name="Jeffries T.W."/>
        </authorList>
    </citation>
    <scope>NUCLEOTIDE SEQUENCE [LARGE SCALE GENOMIC DNA]</scope>
    <source>
        <strain evidence="4">NRRL Y-17324</strain>
    </source>
</reference>
<protein>
    <recommendedName>
        <fullName evidence="2">Fatty acid desaturase domain-containing protein</fullName>
    </recommendedName>
</protein>
<dbReference type="GeneID" id="30980863"/>
<dbReference type="Pfam" id="PF00487">
    <property type="entry name" value="FA_desaturase"/>
    <property type="match status" value="1"/>
</dbReference>
<keyword evidence="4" id="KW-1185">Reference proteome</keyword>
<evidence type="ECO:0000313" key="4">
    <source>
        <dbReference type="Proteomes" id="UP000094285"/>
    </source>
</evidence>
<dbReference type="InterPro" id="IPR012171">
    <property type="entry name" value="Fatty_acid_desaturase"/>
</dbReference>
<feature type="domain" description="Fatty acid desaturase" evidence="2">
    <location>
        <begin position="112"/>
        <end position="387"/>
    </location>
</feature>
<name>A0A1E4SHG0_9ASCO</name>
<evidence type="ECO:0000256" key="1">
    <source>
        <dbReference type="SAM" id="Phobius"/>
    </source>
</evidence>
<evidence type="ECO:0000313" key="3">
    <source>
        <dbReference type="EMBL" id="ODV78915.1"/>
    </source>
</evidence>
<dbReference type="RefSeq" id="XP_020064037.1">
    <property type="nucleotide sequence ID" value="XM_020206726.1"/>
</dbReference>
<keyword evidence="1" id="KW-1133">Transmembrane helix</keyword>
<dbReference type="STRING" id="984487.A0A1E4SHG0"/>
<dbReference type="GO" id="GO:0016491">
    <property type="term" value="F:oxidoreductase activity"/>
    <property type="evidence" value="ECO:0007669"/>
    <property type="project" value="InterPro"/>
</dbReference>
<dbReference type="InterPro" id="IPR005804">
    <property type="entry name" value="FA_desaturase_dom"/>
</dbReference>